<feature type="region of interest" description="Disordered" evidence="5">
    <location>
        <begin position="271"/>
        <end position="296"/>
    </location>
</feature>
<dbReference type="GO" id="GO:0000122">
    <property type="term" value="P:negative regulation of transcription by RNA polymerase II"/>
    <property type="evidence" value="ECO:0007669"/>
    <property type="project" value="TreeGrafter"/>
</dbReference>
<evidence type="ECO:0000313" key="7">
    <source>
        <dbReference type="Proteomes" id="UP000235965"/>
    </source>
</evidence>
<sequence length="460" mass="53100">MEANIRLKTLSDDPTDLKLLLQQTHDEALQKNEYATKHWLKLRDEHMSLHSHLGILPDKLSHDVMVPIGSKALMRGKMVHTNEILVCLGDGWFVKRSAKEAAEICDRRIKLCDNMLKDLEREHNLLLTRKELPLERDAFGAETRREILEPYDEKTEAEWRVQHRQKEKEYRQKLTELRNKEKTKIDDEESLWKRLDELELQEELEEELDRFHADREDMEYDENSELDTDTDEESDAIENYDAEYLLLREQIRGANGLVKQDIAMPEHAVLTEQHESRNGSKPQAQSISSVSPARRVSFADDRTADINEGSDSDSSAECLRIEFQHTPVESGAKESTKSDGHPIQTPANIHEYIKELMAKNGIPKSILKNKSTDQVSRGNTGPHRMQWLQQPDSIPIITQEMEEPLWNTAELQPVEELDERPVVFGCVHEHSSEEPLLPPEQPIPTRPVSRFKAARLAAKR</sequence>
<reference evidence="6 7" key="1">
    <citation type="submission" date="2017-12" db="EMBL/GenBank/DDBJ databases">
        <title>Hemimetabolous genomes reveal molecular basis of termite eusociality.</title>
        <authorList>
            <person name="Harrison M.C."/>
            <person name="Jongepier E."/>
            <person name="Robertson H.M."/>
            <person name="Arning N."/>
            <person name="Bitard-Feildel T."/>
            <person name="Chao H."/>
            <person name="Childers C.P."/>
            <person name="Dinh H."/>
            <person name="Doddapaneni H."/>
            <person name="Dugan S."/>
            <person name="Gowin J."/>
            <person name="Greiner C."/>
            <person name="Han Y."/>
            <person name="Hu H."/>
            <person name="Hughes D.S.T."/>
            <person name="Huylmans A.-K."/>
            <person name="Kemena C."/>
            <person name="Kremer L.P.M."/>
            <person name="Lee S.L."/>
            <person name="Lopez-Ezquerra A."/>
            <person name="Mallet L."/>
            <person name="Monroy-Kuhn J.M."/>
            <person name="Moser A."/>
            <person name="Murali S.C."/>
            <person name="Muzny D.M."/>
            <person name="Otani S."/>
            <person name="Piulachs M.-D."/>
            <person name="Poelchau M."/>
            <person name="Qu J."/>
            <person name="Schaub F."/>
            <person name="Wada-Katsumata A."/>
            <person name="Worley K.C."/>
            <person name="Xie Q."/>
            <person name="Ylla G."/>
            <person name="Poulsen M."/>
            <person name="Gibbs R.A."/>
            <person name="Schal C."/>
            <person name="Richards S."/>
            <person name="Belles X."/>
            <person name="Korb J."/>
            <person name="Bornberg-Bauer E."/>
        </authorList>
    </citation>
    <scope>NUCLEOTIDE SEQUENCE [LARGE SCALE GENOMIC DNA]</scope>
    <source>
        <tissue evidence="6">Whole body</tissue>
    </source>
</reference>
<dbReference type="GO" id="GO:0019212">
    <property type="term" value="F:phosphatase inhibitor activity"/>
    <property type="evidence" value="ECO:0007669"/>
    <property type="project" value="TreeGrafter"/>
</dbReference>
<dbReference type="Gene3D" id="1.10.287.370">
    <property type="match status" value="1"/>
</dbReference>
<evidence type="ECO:0000256" key="5">
    <source>
        <dbReference type="SAM" id="MobiDB-lite"/>
    </source>
</evidence>
<evidence type="ECO:0000256" key="1">
    <source>
        <dbReference type="ARBA" id="ARBA00004123"/>
    </source>
</evidence>
<accession>A0A2J7Q9G9</accession>
<dbReference type="STRING" id="105785.A0A2J7Q9G9"/>
<proteinExistence type="inferred from homology"/>
<dbReference type="PANTHER" id="PTHR15111">
    <property type="entry name" value="RNA POLYMERASE II SUBUNIT 5-MEDIATING PROTEIN NNX3"/>
    <property type="match status" value="1"/>
</dbReference>
<dbReference type="GO" id="GO:0003682">
    <property type="term" value="F:chromatin binding"/>
    <property type="evidence" value="ECO:0007669"/>
    <property type="project" value="TreeGrafter"/>
</dbReference>
<protein>
    <recommendedName>
        <fullName evidence="8">Unconventional prefoldin RPB5 interactor</fullName>
    </recommendedName>
</protein>
<comment type="caution">
    <text evidence="6">The sequence shown here is derived from an EMBL/GenBank/DDBJ whole genome shotgun (WGS) entry which is preliminary data.</text>
</comment>
<evidence type="ECO:0000256" key="2">
    <source>
        <dbReference type="ARBA" id="ARBA00023242"/>
    </source>
</evidence>
<name>A0A2J7Q9G9_9NEOP</name>
<feature type="compositionally biased region" description="Polar residues" evidence="5">
    <location>
        <begin position="279"/>
        <end position="291"/>
    </location>
</feature>
<dbReference type="InParanoid" id="A0A2J7Q9G9"/>
<comment type="subcellular location">
    <subcellularLocation>
        <location evidence="1">Nucleus</location>
    </subcellularLocation>
</comment>
<dbReference type="PANTHER" id="PTHR15111:SF0">
    <property type="entry name" value="UNCONVENTIONAL PREFOLDIN RPB5 INTERACTOR 1"/>
    <property type="match status" value="1"/>
</dbReference>
<gene>
    <name evidence="6" type="ORF">B7P43_G13892</name>
</gene>
<dbReference type="CDD" id="cd23159">
    <property type="entry name" value="Prefoldin_URI1"/>
    <property type="match status" value="1"/>
</dbReference>
<dbReference type="GO" id="GO:0003714">
    <property type="term" value="F:transcription corepressor activity"/>
    <property type="evidence" value="ECO:0007669"/>
    <property type="project" value="TreeGrafter"/>
</dbReference>
<dbReference type="AlphaFoldDB" id="A0A2J7Q9G9"/>
<dbReference type="EMBL" id="NEVH01016358">
    <property type="protein sequence ID" value="PNF25233.1"/>
    <property type="molecule type" value="Genomic_DNA"/>
</dbReference>
<dbReference type="InterPro" id="IPR052255">
    <property type="entry name" value="RNA_pol_II_subunit5-mediator"/>
</dbReference>
<comment type="similarity">
    <text evidence="3">Belongs to the RNA polymerase II subunit 5-mediating protein family.</text>
</comment>
<dbReference type="GO" id="GO:0005634">
    <property type="term" value="C:nucleus"/>
    <property type="evidence" value="ECO:0007669"/>
    <property type="project" value="UniProtKB-SubCell"/>
</dbReference>
<keyword evidence="2" id="KW-0539">Nucleus</keyword>
<dbReference type="Proteomes" id="UP000235965">
    <property type="component" value="Unassembled WGS sequence"/>
</dbReference>
<dbReference type="InterPro" id="IPR004127">
    <property type="entry name" value="Prefoldin_subunit_alpha"/>
</dbReference>
<dbReference type="Pfam" id="PF02996">
    <property type="entry name" value="Prefoldin"/>
    <property type="match status" value="1"/>
</dbReference>
<organism evidence="6 7">
    <name type="scientific">Cryptotermes secundus</name>
    <dbReference type="NCBI Taxonomy" id="105785"/>
    <lineage>
        <taxon>Eukaryota</taxon>
        <taxon>Metazoa</taxon>
        <taxon>Ecdysozoa</taxon>
        <taxon>Arthropoda</taxon>
        <taxon>Hexapoda</taxon>
        <taxon>Insecta</taxon>
        <taxon>Pterygota</taxon>
        <taxon>Neoptera</taxon>
        <taxon>Polyneoptera</taxon>
        <taxon>Dictyoptera</taxon>
        <taxon>Blattodea</taxon>
        <taxon>Blattoidea</taxon>
        <taxon>Termitoidae</taxon>
        <taxon>Kalotermitidae</taxon>
        <taxon>Cryptotermitinae</taxon>
        <taxon>Cryptotermes</taxon>
    </lineage>
</organism>
<keyword evidence="4" id="KW-0175">Coiled coil</keyword>
<evidence type="ECO:0000313" key="6">
    <source>
        <dbReference type="EMBL" id="PNF25233.1"/>
    </source>
</evidence>
<feature type="coiled-coil region" evidence="4">
    <location>
        <begin position="160"/>
        <end position="221"/>
    </location>
</feature>
<dbReference type="SUPFAM" id="SSF46579">
    <property type="entry name" value="Prefoldin"/>
    <property type="match status" value="1"/>
</dbReference>
<evidence type="ECO:0000256" key="4">
    <source>
        <dbReference type="SAM" id="Coils"/>
    </source>
</evidence>
<dbReference type="OrthoDB" id="21413at2759"/>
<evidence type="ECO:0000256" key="3">
    <source>
        <dbReference type="ARBA" id="ARBA00038295"/>
    </source>
</evidence>
<keyword evidence="7" id="KW-1185">Reference proteome</keyword>
<dbReference type="InterPro" id="IPR009053">
    <property type="entry name" value="Prefoldin"/>
</dbReference>
<evidence type="ECO:0008006" key="8">
    <source>
        <dbReference type="Google" id="ProtNLM"/>
    </source>
</evidence>